<sequence length="290" mass="32288">MGLDLLSARAEPLKLRKFAILLAGHASEYIRDAYGGVVVLIRNLLSDVGETWVTFRVVDGEFPCDDDLYEYEGFVITGSMEDAYGMTPWVVRLCEVVRKAYRMNKKLLGICFGHQVISHALGGKVGPAAHGWEIGSRKIAFADGMHSKPYISCLPSSLSILEIHRDEVYEVPPGGEVLASSDKTQVEIFAMGNQVLGVQGHPEFTEDIIHDILENYLEKLSIADEVITQAKLTMQEGRADREMLKHLCKSFFKAIPFQIQALTYNLVAMKTRSAVCNGLERIPQRQPITS</sequence>
<name>A0A8T2U571_CERRI</name>
<dbReference type="PANTHER" id="PTHR42695">
    <property type="entry name" value="GLUTAMINE AMIDOTRANSFERASE YLR126C-RELATED"/>
    <property type="match status" value="1"/>
</dbReference>
<dbReference type="Gene3D" id="3.40.50.880">
    <property type="match status" value="1"/>
</dbReference>
<dbReference type="Proteomes" id="UP000825935">
    <property type="component" value="Chromosome 8"/>
</dbReference>
<organism evidence="3 4">
    <name type="scientific">Ceratopteris richardii</name>
    <name type="common">Triangle waterfern</name>
    <dbReference type="NCBI Taxonomy" id="49495"/>
    <lineage>
        <taxon>Eukaryota</taxon>
        <taxon>Viridiplantae</taxon>
        <taxon>Streptophyta</taxon>
        <taxon>Embryophyta</taxon>
        <taxon>Tracheophyta</taxon>
        <taxon>Polypodiopsida</taxon>
        <taxon>Polypodiidae</taxon>
        <taxon>Polypodiales</taxon>
        <taxon>Pteridineae</taxon>
        <taxon>Pteridaceae</taxon>
        <taxon>Parkerioideae</taxon>
        <taxon>Ceratopteris</taxon>
    </lineage>
</organism>
<feature type="domain" description="Glutamine amidotransferase" evidence="2">
    <location>
        <begin position="32"/>
        <end position="208"/>
    </location>
</feature>
<evidence type="ECO:0000313" key="3">
    <source>
        <dbReference type="EMBL" id="KAH7430482.1"/>
    </source>
</evidence>
<dbReference type="OrthoDB" id="92161at2759"/>
<protein>
    <recommendedName>
        <fullName evidence="2">Glutamine amidotransferase domain-containing protein</fullName>
    </recommendedName>
</protein>
<dbReference type="InterPro" id="IPR029062">
    <property type="entry name" value="Class_I_gatase-like"/>
</dbReference>
<keyword evidence="4" id="KW-1185">Reference proteome</keyword>
<proteinExistence type="inferred from homology"/>
<reference evidence="3" key="1">
    <citation type="submission" date="2021-08" db="EMBL/GenBank/DDBJ databases">
        <title>WGS assembly of Ceratopteris richardii.</title>
        <authorList>
            <person name="Marchant D.B."/>
            <person name="Chen G."/>
            <person name="Jenkins J."/>
            <person name="Shu S."/>
            <person name="Leebens-Mack J."/>
            <person name="Grimwood J."/>
            <person name="Schmutz J."/>
            <person name="Soltis P."/>
            <person name="Soltis D."/>
            <person name="Chen Z.-H."/>
        </authorList>
    </citation>
    <scope>NUCLEOTIDE SEQUENCE</scope>
    <source>
        <strain evidence="3">Whitten #5841</strain>
        <tissue evidence="3">Leaf</tissue>
    </source>
</reference>
<dbReference type="EMBL" id="CM035413">
    <property type="protein sequence ID" value="KAH7430482.1"/>
    <property type="molecule type" value="Genomic_DNA"/>
</dbReference>
<dbReference type="InterPro" id="IPR017926">
    <property type="entry name" value="GATASE"/>
</dbReference>
<comment type="similarity">
    <text evidence="1">Belongs to the peptidase C26 family.</text>
</comment>
<dbReference type="Pfam" id="PF00117">
    <property type="entry name" value="GATase"/>
    <property type="match status" value="1"/>
</dbReference>
<dbReference type="SUPFAM" id="SSF52317">
    <property type="entry name" value="Class I glutamine amidotransferase-like"/>
    <property type="match status" value="1"/>
</dbReference>
<dbReference type="InterPro" id="IPR044992">
    <property type="entry name" value="ChyE-like"/>
</dbReference>
<gene>
    <name evidence="3" type="ORF">KP509_08G000500</name>
</gene>
<comment type="caution">
    <text evidence="3">The sequence shown here is derived from an EMBL/GenBank/DDBJ whole genome shotgun (WGS) entry which is preliminary data.</text>
</comment>
<accession>A0A8T2U571</accession>
<evidence type="ECO:0000256" key="1">
    <source>
        <dbReference type="ARBA" id="ARBA00011083"/>
    </source>
</evidence>
<dbReference type="CDD" id="cd01741">
    <property type="entry name" value="GATase1_1"/>
    <property type="match status" value="1"/>
</dbReference>
<dbReference type="GO" id="GO:0005829">
    <property type="term" value="C:cytosol"/>
    <property type="evidence" value="ECO:0007669"/>
    <property type="project" value="TreeGrafter"/>
</dbReference>
<dbReference type="PROSITE" id="PS51273">
    <property type="entry name" value="GATASE_TYPE_1"/>
    <property type="match status" value="1"/>
</dbReference>
<evidence type="ECO:0000259" key="2">
    <source>
        <dbReference type="Pfam" id="PF00117"/>
    </source>
</evidence>
<dbReference type="OMA" id="EMCSYGN"/>
<dbReference type="AlphaFoldDB" id="A0A8T2U571"/>
<evidence type="ECO:0000313" key="4">
    <source>
        <dbReference type="Proteomes" id="UP000825935"/>
    </source>
</evidence>
<dbReference type="PANTHER" id="PTHR42695:SF5">
    <property type="entry name" value="GLUTAMINE AMIDOTRANSFERASE YLR126C-RELATED"/>
    <property type="match status" value="1"/>
</dbReference>